<dbReference type="SUPFAM" id="SSF50475">
    <property type="entry name" value="FMN-binding split barrel"/>
    <property type="match status" value="1"/>
</dbReference>
<gene>
    <name evidence="3" type="ORF">OU415_04655</name>
</gene>
<keyword evidence="1" id="KW-0560">Oxidoreductase</keyword>
<dbReference type="InterPro" id="IPR002563">
    <property type="entry name" value="Flavin_Rdtase-like_dom"/>
</dbReference>
<dbReference type="RefSeq" id="WP_270947285.1">
    <property type="nucleotide sequence ID" value="NZ_JAQGLA010000004.1"/>
</dbReference>
<dbReference type="SMART" id="SM00903">
    <property type="entry name" value="Flavin_Reduct"/>
    <property type="match status" value="1"/>
</dbReference>
<evidence type="ECO:0000259" key="2">
    <source>
        <dbReference type="SMART" id="SM00903"/>
    </source>
</evidence>
<dbReference type="PANTHER" id="PTHR30466">
    <property type="entry name" value="FLAVIN REDUCTASE"/>
    <property type="match status" value="1"/>
</dbReference>
<comment type="caution">
    <text evidence="3">The sequence shown here is derived from an EMBL/GenBank/DDBJ whole genome shotgun (WGS) entry which is preliminary data.</text>
</comment>
<evidence type="ECO:0000256" key="1">
    <source>
        <dbReference type="ARBA" id="ARBA00023002"/>
    </source>
</evidence>
<name>A0ABT4USM9_9PSEU</name>
<reference evidence="3 4" key="1">
    <citation type="submission" date="2022-11" db="EMBL/GenBank/DDBJ databases">
        <title>Draft genome sequence of Saccharopolyspora sp. WRP15-2 isolated from rhizosphere soils of wild rice in Thailand.</title>
        <authorList>
            <person name="Duangmal K."/>
            <person name="Kammanee S."/>
            <person name="Muangham S."/>
        </authorList>
    </citation>
    <scope>NUCLEOTIDE SEQUENCE [LARGE SCALE GENOMIC DNA]</scope>
    <source>
        <strain evidence="3 4">WRP15-2</strain>
    </source>
</reference>
<dbReference type="Proteomes" id="UP001210380">
    <property type="component" value="Unassembled WGS sequence"/>
</dbReference>
<feature type="domain" description="Flavin reductase like" evidence="2">
    <location>
        <begin position="20"/>
        <end position="163"/>
    </location>
</feature>
<dbReference type="Pfam" id="PF01613">
    <property type="entry name" value="Flavin_Reduct"/>
    <property type="match status" value="1"/>
</dbReference>
<dbReference type="EMBL" id="JAQGLA010000004">
    <property type="protein sequence ID" value="MDA3624718.1"/>
    <property type="molecule type" value="Genomic_DNA"/>
</dbReference>
<organism evidence="3 4">
    <name type="scientific">Saccharopolyspora oryzae</name>
    <dbReference type="NCBI Taxonomy" id="2997343"/>
    <lineage>
        <taxon>Bacteria</taxon>
        <taxon>Bacillati</taxon>
        <taxon>Actinomycetota</taxon>
        <taxon>Actinomycetes</taxon>
        <taxon>Pseudonocardiales</taxon>
        <taxon>Pseudonocardiaceae</taxon>
        <taxon>Saccharopolyspora</taxon>
    </lineage>
</organism>
<proteinExistence type="predicted"/>
<accession>A0ABT4USM9</accession>
<protein>
    <submittedName>
        <fullName evidence="3">Flavin reductase family protein</fullName>
    </submittedName>
</protein>
<sequence length="167" mass="17321">MSEPNDGTPVVGADRLRQAMARFPTGVTITTTLDKAGEPQGFTAGSLVSVSLDPPLISVCVAYGANCYQAFADCDSFAVSVLRHDQGELARTFASKGADKFAADGLTTSAGGLPVVEGAVVALECDVHGRHAAGDHVILVGLVRAVDLADGDQLLFADRLFSRLSRS</sequence>
<dbReference type="InterPro" id="IPR050268">
    <property type="entry name" value="NADH-dep_flavin_reductase"/>
</dbReference>
<evidence type="ECO:0000313" key="4">
    <source>
        <dbReference type="Proteomes" id="UP001210380"/>
    </source>
</evidence>
<keyword evidence="4" id="KW-1185">Reference proteome</keyword>
<evidence type="ECO:0000313" key="3">
    <source>
        <dbReference type="EMBL" id="MDA3624718.1"/>
    </source>
</evidence>
<dbReference type="PANTHER" id="PTHR30466:SF1">
    <property type="entry name" value="FMN REDUCTASE (NADH) RUTF"/>
    <property type="match status" value="1"/>
</dbReference>
<dbReference type="Gene3D" id="2.30.110.10">
    <property type="entry name" value="Electron Transport, Fmn-binding Protein, Chain A"/>
    <property type="match status" value="1"/>
</dbReference>
<dbReference type="InterPro" id="IPR012349">
    <property type="entry name" value="Split_barrel_FMN-bd"/>
</dbReference>